<reference evidence="4" key="1">
    <citation type="journal article" date="2019" name="Int. J. Syst. Evol. Microbiol.">
        <title>The Global Catalogue of Microorganisms (GCM) 10K type strain sequencing project: providing services to taxonomists for standard genome sequencing and annotation.</title>
        <authorList>
            <consortium name="The Broad Institute Genomics Platform"/>
            <consortium name="The Broad Institute Genome Sequencing Center for Infectious Disease"/>
            <person name="Wu L."/>
            <person name="Ma J."/>
        </authorList>
    </citation>
    <scope>NUCLEOTIDE SEQUENCE [LARGE SCALE GENOMIC DNA]</scope>
    <source>
        <strain evidence="4">JCM 17137</strain>
    </source>
</reference>
<dbReference type="SMART" id="SM00854">
    <property type="entry name" value="PGA_cap"/>
    <property type="match status" value="1"/>
</dbReference>
<dbReference type="EMBL" id="BAABDD010000030">
    <property type="protein sequence ID" value="GAA3760143.1"/>
    <property type="molecule type" value="Genomic_DNA"/>
</dbReference>
<dbReference type="Gene3D" id="3.60.21.10">
    <property type="match status" value="1"/>
</dbReference>
<dbReference type="SUPFAM" id="SSF56300">
    <property type="entry name" value="Metallo-dependent phosphatases"/>
    <property type="match status" value="1"/>
</dbReference>
<comment type="similarity">
    <text evidence="1">Belongs to the CapA family.</text>
</comment>
<dbReference type="Proteomes" id="UP001500908">
    <property type="component" value="Unassembled WGS sequence"/>
</dbReference>
<protein>
    <submittedName>
        <fullName evidence="3">CapA family protein</fullName>
    </submittedName>
</protein>
<organism evidence="3 4">
    <name type="scientific">Salinactinospora qingdaonensis</name>
    <dbReference type="NCBI Taxonomy" id="702744"/>
    <lineage>
        <taxon>Bacteria</taxon>
        <taxon>Bacillati</taxon>
        <taxon>Actinomycetota</taxon>
        <taxon>Actinomycetes</taxon>
        <taxon>Streptosporangiales</taxon>
        <taxon>Nocardiopsidaceae</taxon>
        <taxon>Salinactinospora</taxon>
    </lineage>
</organism>
<dbReference type="RefSeq" id="WP_344975408.1">
    <property type="nucleotide sequence ID" value="NZ_BAABDD010000030.1"/>
</dbReference>
<feature type="domain" description="Capsule synthesis protein CapA" evidence="2">
    <location>
        <begin position="7"/>
        <end position="288"/>
    </location>
</feature>
<proteinExistence type="inferred from homology"/>
<evidence type="ECO:0000313" key="3">
    <source>
        <dbReference type="EMBL" id="GAA3760143.1"/>
    </source>
</evidence>
<dbReference type="Pfam" id="PF09587">
    <property type="entry name" value="PGA_cap"/>
    <property type="match status" value="1"/>
</dbReference>
<dbReference type="CDD" id="cd07381">
    <property type="entry name" value="MPP_CapA"/>
    <property type="match status" value="1"/>
</dbReference>
<gene>
    <name evidence="3" type="ORF">GCM10022402_42590</name>
</gene>
<dbReference type="InterPro" id="IPR019079">
    <property type="entry name" value="Capsule_synth_CapA"/>
</dbReference>
<name>A0ABP7G9W5_9ACTN</name>
<dbReference type="PANTHER" id="PTHR33393:SF11">
    <property type="entry name" value="POLYGLUTAMINE SYNTHESIS ACCESSORY PROTEIN RV0574C-RELATED"/>
    <property type="match status" value="1"/>
</dbReference>
<comment type="caution">
    <text evidence="3">The sequence shown here is derived from an EMBL/GenBank/DDBJ whole genome shotgun (WGS) entry which is preliminary data.</text>
</comment>
<keyword evidence="4" id="KW-1185">Reference proteome</keyword>
<dbReference type="InterPro" id="IPR029052">
    <property type="entry name" value="Metallo-depent_PP-like"/>
</dbReference>
<dbReference type="PANTHER" id="PTHR33393">
    <property type="entry name" value="POLYGLUTAMINE SYNTHESIS ACCESSORY PROTEIN RV0574C-RELATED"/>
    <property type="match status" value="1"/>
</dbReference>
<evidence type="ECO:0000259" key="2">
    <source>
        <dbReference type="SMART" id="SM00854"/>
    </source>
</evidence>
<accession>A0ABP7G9W5</accession>
<dbReference type="InterPro" id="IPR052169">
    <property type="entry name" value="CW_Biosynth-Accessory"/>
</dbReference>
<evidence type="ECO:0000256" key="1">
    <source>
        <dbReference type="ARBA" id="ARBA00005662"/>
    </source>
</evidence>
<sequence length="370" mass="40188">MAATPLTVFLCGDVMLGRGVDQILPYPGAPEVREPYVADARGYVRLAETANGPIDVPVDFSWPWGDALAVLAETTPDVRVVNLETSVTSSDDFMSNKLVHYRMNPANLPSLSVAHPDVCALANNHVLDFDRRGLAETLDALAHASLRTVGAGFDADQARRPAIVPTGAGTRVVVFSFGMASSGIPAQWAATEERAGVDFVSAPSPAAATEIVERVERVKQPGDVVIASVHWGDNWGYTVTPEQTDFAHALIEGGVDIVHGHSSHHPRPVELYRNGLILYGCGDFINDYEGIVGHEQYRDELRLLYLVSVEPGLAAPTEVRLVPMRARRMRLGHAGHEDTRWLQSTLDRISRDFGSRVGMTPDGALTVRRV</sequence>
<evidence type="ECO:0000313" key="4">
    <source>
        <dbReference type="Proteomes" id="UP001500908"/>
    </source>
</evidence>